<name>A0AAV7PN97_PLEWA</name>
<proteinExistence type="predicted"/>
<evidence type="ECO:0000313" key="3">
    <source>
        <dbReference type="Proteomes" id="UP001066276"/>
    </source>
</evidence>
<dbReference type="EMBL" id="JANPWB010000011">
    <property type="protein sequence ID" value="KAJ1129299.1"/>
    <property type="molecule type" value="Genomic_DNA"/>
</dbReference>
<keyword evidence="1" id="KW-0175">Coiled coil</keyword>
<dbReference type="Proteomes" id="UP001066276">
    <property type="component" value="Chromosome 7"/>
</dbReference>
<sequence>MPYQAVCHILIIEEHGHLRMASQKDSKKEDSLKDLFAKTPAKRMAQTGPLEAGYGDAAGPGLLESDGALLTRAFMEQLFESLREDLATLKREIAADIKDLKREVIDLGKRVDTVEQAQDTRDEELDCPRRELLTLQDKNQELQYQIEDLENRSRHSNI</sequence>
<evidence type="ECO:0000256" key="1">
    <source>
        <dbReference type="SAM" id="Coils"/>
    </source>
</evidence>
<evidence type="ECO:0000313" key="2">
    <source>
        <dbReference type="EMBL" id="KAJ1129299.1"/>
    </source>
</evidence>
<dbReference type="AlphaFoldDB" id="A0AAV7PN97"/>
<accession>A0AAV7PN97</accession>
<reference evidence="2" key="1">
    <citation type="journal article" date="2022" name="bioRxiv">
        <title>Sequencing and chromosome-scale assembly of the giantPleurodeles waltlgenome.</title>
        <authorList>
            <person name="Brown T."/>
            <person name="Elewa A."/>
            <person name="Iarovenko S."/>
            <person name="Subramanian E."/>
            <person name="Araus A.J."/>
            <person name="Petzold A."/>
            <person name="Susuki M."/>
            <person name="Suzuki K.-i.T."/>
            <person name="Hayashi T."/>
            <person name="Toyoda A."/>
            <person name="Oliveira C."/>
            <person name="Osipova E."/>
            <person name="Leigh N.D."/>
            <person name="Simon A."/>
            <person name="Yun M.H."/>
        </authorList>
    </citation>
    <scope>NUCLEOTIDE SEQUENCE</scope>
    <source>
        <strain evidence="2">20211129_DDA</strain>
        <tissue evidence="2">Liver</tissue>
    </source>
</reference>
<gene>
    <name evidence="2" type="ORF">NDU88_007670</name>
</gene>
<feature type="coiled-coil region" evidence="1">
    <location>
        <begin position="72"/>
        <end position="152"/>
    </location>
</feature>
<comment type="caution">
    <text evidence="2">The sequence shown here is derived from an EMBL/GenBank/DDBJ whole genome shotgun (WGS) entry which is preliminary data.</text>
</comment>
<organism evidence="2 3">
    <name type="scientific">Pleurodeles waltl</name>
    <name type="common">Iberian ribbed newt</name>
    <dbReference type="NCBI Taxonomy" id="8319"/>
    <lineage>
        <taxon>Eukaryota</taxon>
        <taxon>Metazoa</taxon>
        <taxon>Chordata</taxon>
        <taxon>Craniata</taxon>
        <taxon>Vertebrata</taxon>
        <taxon>Euteleostomi</taxon>
        <taxon>Amphibia</taxon>
        <taxon>Batrachia</taxon>
        <taxon>Caudata</taxon>
        <taxon>Salamandroidea</taxon>
        <taxon>Salamandridae</taxon>
        <taxon>Pleurodelinae</taxon>
        <taxon>Pleurodeles</taxon>
    </lineage>
</organism>
<keyword evidence="3" id="KW-1185">Reference proteome</keyword>
<protein>
    <submittedName>
        <fullName evidence="2">Uncharacterized protein</fullName>
    </submittedName>
</protein>